<feature type="compositionally biased region" description="Polar residues" evidence="1">
    <location>
        <begin position="137"/>
        <end position="147"/>
    </location>
</feature>
<reference evidence="2" key="1">
    <citation type="journal article" date="2020" name="Stud. Mycol.">
        <title>101 Dothideomycetes genomes: a test case for predicting lifestyles and emergence of pathogens.</title>
        <authorList>
            <person name="Haridas S."/>
            <person name="Albert R."/>
            <person name="Binder M."/>
            <person name="Bloem J."/>
            <person name="Labutti K."/>
            <person name="Salamov A."/>
            <person name="Andreopoulos B."/>
            <person name="Baker S."/>
            <person name="Barry K."/>
            <person name="Bills G."/>
            <person name="Bluhm B."/>
            <person name="Cannon C."/>
            <person name="Castanera R."/>
            <person name="Culley D."/>
            <person name="Daum C."/>
            <person name="Ezra D."/>
            <person name="Gonzalez J."/>
            <person name="Henrissat B."/>
            <person name="Kuo A."/>
            <person name="Liang C."/>
            <person name="Lipzen A."/>
            <person name="Lutzoni F."/>
            <person name="Magnuson J."/>
            <person name="Mondo S."/>
            <person name="Nolan M."/>
            <person name="Ohm R."/>
            <person name="Pangilinan J."/>
            <person name="Park H.-J."/>
            <person name="Ramirez L."/>
            <person name="Alfaro M."/>
            <person name="Sun H."/>
            <person name="Tritt A."/>
            <person name="Yoshinaga Y."/>
            <person name="Zwiers L.-H."/>
            <person name="Turgeon B."/>
            <person name="Goodwin S."/>
            <person name="Spatafora J."/>
            <person name="Crous P."/>
            <person name="Grigoriev I."/>
        </authorList>
    </citation>
    <scope>NUCLEOTIDE SEQUENCE</scope>
    <source>
        <strain evidence="2">CBS 627.86</strain>
    </source>
</reference>
<gene>
    <name evidence="2" type="ORF">BDV96DRAFT_606864</name>
</gene>
<protein>
    <submittedName>
        <fullName evidence="2">Uncharacterized protein</fullName>
    </submittedName>
</protein>
<evidence type="ECO:0000313" key="3">
    <source>
        <dbReference type="Proteomes" id="UP000799770"/>
    </source>
</evidence>
<accession>A0A6A5YK06</accession>
<proteinExistence type="predicted"/>
<organism evidence="2 3">
    <name type="scientific">Lophiotrema nucula</name>
    <dbReference type="NCBI Taxonomy" id="690887"/>
    <lineage>
        <taxon>Eukaryota</taxon>
        <taxon>Fungi</taxon>
        <taxon>Dikarya</taxon>
        <taxon>Ascomycota</taxon>
        <taxon>Pezizomycotina</taxon>
        <taxon>Dothideomycetes</taxon>
        <taxon>Pleosporomycetidae</taxon>
        <taxon>Pleosporales</taxon>
        <taxon>Lophiotremataceae</taxon>
        <taxon>Lophiotrema</taxon>
    </lineage>
</organism>
<name>A0A6A5YK06_9PLEO</name>
<dbReference type="EMBL" id="ML977357">
    <property type="protein sequence ID" value="KAF2107064.1"/>
    <property type="molecule type" value="Genomic_DNA"/>
</dbReference>
<evidence type="ECO:0000256" key="1">
    <source>
        <dbReference type="SAM" id="MobiDB-lite"/>
    </source>
</evidence>
<keyword evidence="3" id="KW-1185">Reference proteome</keyword>
<evidence type="ECO:0000313" key="2">
    <source>
        <dbReference type="EMBL" id="KAF2107064.1"/>
    </source>
</evidence>
<feature type="compositionally biased region" description="Low complexity" evidence="1">
    <location>
        <begin position="157"/>
        <end position="172"/>
    </location>
</feature>
<feature type="compositionally biased region" description="Basic and acidic residues" evidence="1">
    <location>
        <begin position="107"/>
        <end position="134"/>
    </location>
</feature>
<feature type="region of interest" description="Disordered" evidence="1">
    <location>
        <begin position="88"/>
        <end position="172"/>
    </location>
</feature>
<feature type="compositionally biased region" description="Polar residues" evidence="1">
    <location>
        <begin position="91"/>
        <end position="104"/>
    </location>
</feature>
<sequence>MRRRRRTDYLVITIFLLISGFYIGSVFSSVDQSRRYRQFIALRNASVATVSGAPPSDSPPFRVQLALQQILLHPPWIPNPQVLPWYPTPRPTTTIVPNRSQSPASELIKETPKPEEPEKPKEKEKEKEEEKRPATEVPTSTMQQNASAPVLSYLPINGTNSTNATNSTRPIR</sequence>
<dbReference type="AlphaFoldDB" id="A0A6A5YK06"/>
<dbReference type="Proteomes" id="UP000799770">
    <property type="component" value="Unassembled WGS sequence"/>
</dbReference>